<dbReference type="EMBL" id="MLKD01000006">
    <property type="protein sequence ID" value="OQE25575.1"/>
    <property type="molecule type" value="Genomic_DNA"/>
</dbReference>
<dbReference type="Proteomes" id="UP000191285">
    <property type="component" value="Unassembled WGS sequence"/>
</dbReference>
<evidence type="ECO:0000313" key="2">
    <source>
        <dbReference type="EMBL" id="OQE25575.1"/>
    </source>
</evidence>
<keyword evidence="3" id="KW-1185">Reference proteome</keyword>
<comment type="caution">
    <text evidence="2">The sequence shown here is derived from an EMBL/GenBank/DDBJ whole genome shotgun (WGS) entry which is preliminary data.</text>
</comment>
<organism evidence="2 3">
    <name type="scientific">Penicillium steckii</name>
    <dbReference type="NCBI Taxonomy" id="303698"/>
    <lineage>
        <taxon>Eukaryota</taxon>
        <taxon>Fungi</taxon>
        <taxon>Dikarya</taxon>
        <taxon>Ascomycota</taxon>
        <taxon>Pezizomycotina</taxon>
        <taxon>Eurotiomycetes</taxon>
        <taxon>Eurotiomycetidae</taxon>
        <taxon>Eurotiales</taxon>
        <taxon>Aspergillaceae</taxon>
        <taxon>Penicillium</taxon>
    </lineage>
</organism>
<keyword evidence="1" id="KW-0732">Signal</keyword>
<reference evidence="3" key="1">
    <citation type="journal article" date="2017" name="Nat. Microbiol.">
        <title>Global analysis of biosynthetic gene clusters reveals vast potential of secondary metabolite production in Penicillium species.</title>
        <authorList>
            <person name="Nielsen J.C."/>
            <person name="Grijseels S."/>
            <person name="Prigent S."/>
            <person name="Ji B."/>
            <person name="Dainat J."/>
            <person name="Nielsen K.F."/>
            <person name="Frisvad J.C."/>
            <person name="Workman M."/>
            <person name="Nielsen J."/>
        </authorList>
    </citation>
    <scope>NUCLEOTIDE SEQUENCE [LARGE SCALE GENOMIC DNA]</scope>
    <source>
        <strain evidence="3">IBT 24891</strain>
    </source>
</reference>
<proteinExistence type="predicted"/>
<name>A0A1V6TGU6_9EURO</name>
<feature type="signal peptide" evidence="1">
    <location>
        <begin position="1"/>
        <end position="16"/>
    </location>
</feature>
<accession>A0A1V6TGU6</accession>
<evidence type="ECO:0008006" key="4">
    <source>
        <dbReference type="Google" id="ProtNLM"/>
    </source>
</evidence>
<evidence type="ECO:0000313" key="3">
    <source>
        <dbReference type="Proteomes" id="UP000191285"/>
    </source>
</evidence>
<dbReference type="OrthoDB" id="4368505at2759"/>
<protein>
    <recommendedName>
        <fullName evidence="4">Hydrophobin</fullName>
    </recommendedName>
</protein>
<evidence type="ECO:0000256" key="1">
    <source>
        <dbReference type="SAM" id="SignalP"/>
    </source>
</evidence>
<gene>
    <name evidence="2" type="ORF">PENSTE_c006G05468</name>
</gene>
<sequence>MKFLIACSALLATALAAPAPGGGKDQDAGKTVCDSHQTVVCQGNGNGGLVSLGNLLNGLLGENCSGGDVYCCSESDVQQKGLINLDLNLQCSLNHLL</sequence>
<feature type="chain" id="PRO_5012008851" description="Hydrophobin" evidence="1">
    <location>
        <begin position="17"/>
        <end position="97"/>
    </location>
</feature>
<dbReference type="AlphaFoldDB" id="A0A1V6TGU6"/>